<accession>A0A2I0SE23</accession>
<gene>
    <name evidence="2" type="ORF">CW362_36200</name>
</gene>
<proteinExistence type="predicted"/>
<feature type="region of interest" description="Disordered" evidence="1">
    <location>
        <begin position="84"/>
        <end position="105"/>
    </location>
</feature>
<sequence>MTTYVITVPGTFVHGVSDASRADVERRLRPQDPQNTDLGETEELSLLTVDEGNRFSVRLEVEAADRRSAEAEAVRLVSGALQDSGLSADDAPLGPAAVTGIDREF</sequence>
<protein>
    <submittedName>
        <fullName evidence="2">Uncharacterized protein</fullName>
    </submittedName>
</protein>
<comment type="caution">
    <text evidence="2">The sequence shown here is derived from an EMBL/GenBank/DDBJ whole genome shotgun (WGS) entry which is preliminary data.</text>
</comment>
<name>A0A2I0SE23_9ACTN</name>
<feature type="region of interest" description="Disordered" evidence="1">
    <location>
        <begin position="19"/>
        <end position="41"/>
    </location>
</feature>
<keyword evidence="3" id="KW-1185">Reference proteome</keyword>
<organism evidence="2 3">
    <name type="scientific">Streptomyces populi</name>
    <dbReference type="NCBI Taxonomy" id="2058924"/>
    <lineage>
        <taxon>Bacteria</taxon>
        <taxon>Bacillati</taxon>
        <taxon>Actinomycetota</taxon>
        <taxon>Actinomycetes</taxon>
        <taxon>Kitasatosporales</taxon>
        <taxon>Streptomycetaceae</taxon>
        <taxon>Streptomyces</taxon>
    </lineage>
</organism>
<dbReference type="AlphaFoldDB" id="A0A2I0SE23"/>
<evidence type="ECO:0000313" key="3">
    <source>
        <dbReference type="Proteomes" id="UP000236178"/>
    </source>
</evidence>
<evidence type="ECO:0000313" key="2">
    <source>
        <dbReference type="EMBL" id="PKT68198.1"/>
    </source>
</evidence>
<reference evidence="2 3" key="1">
    <citation type="submission" date="2017-12" db="EMBL/GenBank/DDBJ databases">
        <title>Streptomyces populusis sp. nov., a novel endophytic actinobacterium isolated from stems of Populus adenopoda Maxim.</title>
        <authorList>
            <person name="Wang Z."/>
        </authorList>
    </citation>
    <scope>NUCLEOTIDE SEQUENCE [LARGE SCALE GENOMIC DNA]</scope>
    <source>
        <strain evidence="2 3">A249</strain>
    </source>
</reference>
<dbReference type="OrthoDB" id="4323466at2"/>
<dbReference type="Proteomes" id="UP000236178">
    <property type="component" value="Unassembled WGS sequence"/>
</dbReference>
<feature type="compositionally biased region" description="Basic and acidic residues" evidence="1">
    <location>
        <begin position="20"/>
        <end position="30"/>
    </location>
</feature>
<evidence type="ECO:0000256" key="1">
    <source>
        <dbReference type="SAM" id="MobiDB-lite"/>
    </source>
</evidence>
<dbReference type="RefSeq" id="WP_103553854.1">
    <property type="nucleotide sequence ID" value="NZ_JBHJSK010000007.1"/>
</dbReference>
<dbReference type="EMBL" id="PJOS01000122">
    <property type="protein sequence ID" value="PKT68198.1"/>
    <property type="molecule type" value="Genomic_DNA"/>
</dbReference>